<dbReference type="AlphaFoldDB" id="A0A811KZ22"/>
<comment type="caution">
    <text evidence="12">The sequence shown here is derived from an EMBL/GenBank/DDBJ whole genome shotgun (WGS) entry which is preliminary data.</text>
</comment>
<dbReference type="EMBL" id="CAJFDH010000004">
    <property type="protein sequence ID" value="CAD5221115.1"/>
    <property type="molecule type" value="Genomic_DNA"/>
</dbReference>
<reference evidence="12" key="1">
    <citation type="submission" date="2020-09" db="EMBL/GenBank/DDBJ databases">
        <authorList>
            <person name="Kikuchi T."/>
        </authorList>
    </citation>
    <scope>NUCLEOTIDE SEQUENCE</scope>
    <source>
        <strain evidence="12">SH1</strain>
    </source>
</reference>
<evidence type="ECO:0000256" key="8">
    <source>
        <dbReference type="ARBA" id="ARBA00064300"/>
    </source>
</evidence>
<organism evidence="12 13">
    <name type="scientific">Bursaphelenchus okinawaensis</name>
    <dbReference type="NCBI Taxonomy" id="465554"/>
    <lineage>
        <taxon>Eukaryota</taxon>
        <taxon>Metazoa</taxon>
        <taxon>Ecdysozoa</taxon>
        <taxon>Nematoda</taxon>
        <taxon>Chromadorea</taxon>
        <taxon>Rhabditida</taxon>
        <taxon>Tylenchina</taxon>
        <taxon>Tylenchomorpha</taxon>
        <taxon>Aphelenchoidea</taxon>
        <taxon>Aphelenchoididae</taxon>
        <taxon>Bursaphelenchus</taxon>
    </lineage>
</organism>
<gene>
    <name evidence="12" type="ORF">BOKJ2_LOCUS9283</name>
</gene>
<dbReference type="InterPro" id="IPR038765">
    <property type="entry name" value="Papain-like_cys_pep_sf"/>
</dbReference>
<evidence type="ECO:0000256" key="2">
    <source>
        <dbReference type="ARBA" id="ARBA00008552"/>
    </source>
</evidence>
<dbReference type="Pfam" id="PF07910">
    <property type="entry name" value="Peptidase_C78"/>
    <property type="match status" value="1"/>
</dbReference>
<dbReference type="PANTHER" id="PTHR48153">
    <property type="entry name" value="UFM1-SPECIFIC PROTEASE 2"/>
    <property type="match status" value="1"/>
</dbReference>
<sequence length="527" mass="58300">MSKWEYNAKLFLDNYKNAVETLGTESLTWLAFGIPSKKVITSVNFVEKSPEAILKASSTLKNLYLAPVELLGGETATGDIPAFSGLKFAWSLLKNITAQKLAQRLVSVKHSDALSVPAEDTLLKVNFDVKLSLFDGKDVRETVAGQVEEVLNGLNDVSFVGDGLSLKSDAKSTSLKVKDQKKEVVALRVFELQLDESNIDNLAKQFEKAGLNASSNITYTPNVILRVNNDVSDGDLVNLFKEEAKRLLSQIVDVVSAKASLVPVEVLHYNLSGVSLTISVVLPKEENKDKVNIARVLNRKTVDFGVTKNVKWLARPQENGLLANPHEFVKASPIGQVATVLGHYDYHHYMQDNVDDGGWGCAYRSFQTVFSWLRYQGFTDKPIPSHKDIQECLVEVGDKPASFVGSKQWIGSMELSFCLNQMLGMESKLLTTNSGAEVHEHARTLIYHFENHGAPVMIGGGMLAHTILGVDYNTRTGECKYLVLDPHYTGDENISTVTNGGWCSWKNGDFWKKSDYYNLLLPQTEGT</sequence>
<keyword evidence="3" id="KW-0645">Protease</keyword>
<protein>
    <recommendedName>
        <fullName evidence="9">Ufm1-specific protease</fullName>
    </recommendedName>
    <alternativeName>
        <fullName evidence="10">Odorant response abnormal protein 8</fullName>
    </alternativeName>
</protein>
<dbReference type="EMBL" id="CAJFCW020000004">
    <property type="protein sequence ID" value="CAG9114601.1"/>
    <property type="molecule type" value="Genomic_DNA"/>
</dbReference>
<dbReference type="FunFam" id="3.90.70.130:FF:000001">
    <property type="entry name" value="Probable Ufm1-specific protease 2"/>
    <property type="match status" value="1"/>
</dbReference>
<dbReference type="Gene3D" id="3.90.70.130">
    <property type="match status" value="1"/>
</dbReference>
<dbReference type="GO" id="GO:0071567">
    <property type="term" value="F:deUFMylase activity"/>
    <property type="evidence" value="ECO:0007669"/>
    <property type="project" value="TreeGrafter"/>
</dbReference>
<comment type="similarity">
    <text evidence="2">Belongs to the peptidase C78 family.</text>
</comment>
<keyword evidence="5" id="KW-0378">Hydrolase</keyword>
<comment type="subunit">
    <text evidence="8">Interacts with odr-4.</text>
</comment>
<evidence type="ECO:0000256" key="6">
    <source>
        <dbReference type="ARBA" id="ARBA00022807"/>
    </source>
</evidence>
<evidence type="ECO:0000256" key="1">
    <source>
        <dbReference type="ARBA" id="ARBA00004406"/>
    </source>
</evidence>
<dbReference type="SUPFAM" id="SSF54001">
    <property type="entry name" value="Cysteine proteinases"/>
    <property type="match status" value="1"/>
</dbReference>
<evidence type="ECO:0000256" key="9">
    <source>
        <dbReference type="ARBA" id="ARBA00073057"/>
    </source>
</evidence>
<evidence type="ECO:0000313" key="13">
    <source>
        <dbReference type="Proteomes" id="UP000614601"/>
    </source>
</evidence>
<evidence type="ECO:0000256" key="10">
    <source>
        <dbReference type="ARBA" id="ARBA00076114"/>
    </source>
</evidence>
<dbReference type="PANTHER" id="PTHR48153:SF2">
    <property type="entry name" value="UFM1-SPECIFIC PROTEASE 2"/>
    <property type="match status" value="1"/>
</dbReference>
<dbReference type="GO" id="GO:0005789">
    <property type="term" value="C:endoplasmic reticulum membrane"/>
    <property type="evidence" value="ECO:0007669"/>
    <property type="project" value="UniProtKB-SubCell"/>
</dbReference>
<dbReference type="Proteomes" id="UP000783686">
    <property type="component" value="Unassembled WGS sequence"/>
</dbReference>
<comment type="subcellular location">
    <subcellularLocation>
        <location evidence="1">Endoplasmic reticulum membrane</location>
        <topology evidence="1">Peripheral membrane protein</topology>
    </subcellularLocation>
</comment>
<evidence type="ECO:0000259" key="11">
    <source>
        <dbReference type="Pfam" id="PF07910"/>
    </source>
</evidence>
<evidence type="ECO:0000313" key="12">
    <source>
        <dbReference type="EMBL" id="CAD5221115.1"/>
    </source>
</evidence>
<dbReference type="OrthoDB" id="417506at2759"/>
<evidence type="ECO:0000256" key="7">
    <source>
        <dbReference type="ARBA" id="ARBA00056938"/>
    </source>
</evidence>
<evidence type="ECO:0000256" key="5">
    <source>
        <dbReference type="ARBA" id="ARBA00022801"/>
    </source>
</evidence>
<dbReference type="Proteomes" id="UP000614601">
    <property type="component" value="Unassembled WGS sequence"/>
</dbReference>
<keyword evidence="4" id="KW-0833">Ubl conjugation pathway</keyword>
<accession>A0A811KZ22</accession>
<dbReference type="InterPro" id="IPR012462">
    <property type="entry name" value="UFSP1/2_DUB_cat"/>
</dbReference>
<dbReference type="GO" id="GO:0006508">
    <property type="term" value="P:proteolysis"/>
    <property type="evidence" value="ECO:0007669"/>
    <property type="project" value="UniProtKB-KW"/>
</dbReference>
<feature type="domain" description="UFSP1/2/DUB catalytic" evidence="11">
    <location>
        <begin position="336"/>
        <end position="520"/>
    </location>
</feature>
<evidence type="ECO:0000256" key="4">
    <source>
        <dbReference type="ARBA" id="ARBA00022786"/>
    </source>
</evidence>
<keyword evidence="13" id="KW-1185">Reference proteome</keyword>
<comment type="function">
    <text evidence="7">Thiol protease which recognizes and hydrolyzes the peptide bond at the C-terminal Gly of ufm-1, a ubiquitin-like modifier protein bound to a number of target proteins. Required, with oct-4, for the localization of a subset of 7 transmembrane domain odorant receptors, including odr-10, to the cilia of olfactory neurons AWA and AWC. Operates in aggregation behavior, and responses to oxygen levels.</text>
</comment>
<keyword evidence="6" id="KW-0788">Thiol protease</keyword>
<proteinExistence type="inferred from homology"/>
<name>A0A811KZ22_9BILA</name>
<evidence type="ECO:0000256" key="3">
    <source>
        <dbReference type="ARBA" id="ARBA00022670"/>
    </source>
</evidence>